<gene>
    <name evidence="1" type="ORF">HZF24_10350</name>
</gene>
<organism evidence="1 2">
    <name type="scientific">Sedimentibacter hydroxybenzoicus DSM 7310</name>
    <dbReference type="NCBI Taxonomy" id="1123245"/>
    <lineage>
        <taxon>Bacteria</taxon>
        <taxon>Bacillati</taxon>
        <taxon>Bacillota</taxon>
        <taxon>Tissierellia</taxon>
        <taxon>Sedimentibacter</taxon>
    </lineage>
</organism>
<dbReference type="EMBL" id="JACBNQ010000010">
    <property type="protein sequence ID" value="NYB74534.1"/>
    <property type="molecule type" value="Genomic_DNA"/>
</dbReference>
<keyword evidence="2" id="KW-1185">Reference proteome</keyword>
<dbReference type="RefSeq" id="WP_179238242.1">
    <property type="nucleotide sequence ID" value="NZ_JACBNQ010000010.1"/>
</dbReference>
<protein>
    <submittedName>
        <fullName evidence="1">Uncharacterized protein</fullName>
    </submittedName>
</protein>
<accession>A0A974BJQ3</accession>
<dbReference type="Proteomes" id="UP000611629">
    <property type="component" value="Unassembled WGS sequence"/>
</dbReference>
<name>A0A974BJQ3_SEDHY</name>
<proteinExistence type="predicted"/>
<evidence type="ECO:0000313" key="1">
    <source>
        <dbReference type="EMBL" id="NYB74534.1"/>
    </source>
</evidence>
<dbReference type="AlphaFoldDB" id="A0A974BJQ3"/>
<reference evidence="1" key="1">
    <citation type="submission" date="2020-07" db="EMBL/GenBank/DDBJ databases">
        <title>Genomic analysis of a strain of Sedimentibacter Hydroxybenzoicus DSM7310.</title>
        <authorList>
            <person name="Ma S."/>
        </authorList>
    </citation>
    <scope>NUCLEOTIDE SEQUENCE</scope>
    <source>
        <strain evidence="1">DSM 7310</strain>
    </source>
</reference>
<evidence type="ECO:0000313" key="2">
    <source>
        <dbReference type="Proteomes" id="UP000611629"/>
    </source>
</evidence>
<sequence>MSDSILKTDFNDGLLYDWNIYHLHLTKQFRTDGFAKRSNYELFVYLTEDTTYFIQVYSHNKKNLYSTEDMVRIIYDNWSHLIEKNRITSAIRLSEEIDDEAYGKLRKANMTTFVQIRENEIFGLIDGGYMSNGFSTEALRNANHLLRCDLQEHLAL</sequence>
<comment type="caution">
    <text evidence="1">The sequence shown here is derived from an EMBL/GenBank/DDBJ whole genome shotgun (WGS) entry which is preliminary data.</text>
</comment>